<evidence type="ECO:0000313" key="3">
    <source>
        <dbReference type="Proteomes" id="UP000023152"/>
    </source>
</evidence>
<sequence length="214" mass="24959">MDRTESIFDSLIEQLKLWYPQQRQRFAILATTIAKCYLLMDNYDQLQLVAKDKQSHTNLSLAEKSQVLSSRCGYFDLVYGKGQHHSIITNLMDLCNSLILNMLQLLVWTTFKLITMEMLLLIHGMPSFLIILLFSTINTPKKKHYVWNNKENVCIDYSNHKLKVSAWYAEHGQCNIFHCITLFALFIHLFLNDHLNGIQFQQTIFLETVLGLVL</sequence>
<evidence type="ECO:0000256" key="1">
    <source>
        <dbReference type="SAM" id="Phobius"/>
    </source>
</evidence>
<name>X6LXR4_RETFI</name>
<accession>X6LXR4</accession>
<reference evidence="2 3" key="1">
    <citation type="journal article" date="2013" name="Curr. Biol.">
        <title>The Genome of the Foraminiferan Reticulomyxa filosa.</title>
        <authorList>
            <person name="Glockner G."/>
            <person name="Hulsmann N."/>
            <person name="Schleicher M."/>
            <person name="Noegel A.A."/>
            <person name="Eichinger L."/>
            <person name="Gallinger C."/>
            <person name="Pawlowski J."/>
            <person name="Sierra R."/>
            <person name="Euteneuer U."/>
            <person name="Pillet L."/>
            <person name="Moustafa A."/>
            <person name="Platzer M."/>
            <person name="Groth M."/>
            <person name="Szafranski K."/>
            <person name="Schliwa M."/>
        </authorList>
    </citation>
    <scope>NUCLEOTIDE SEQUENCE [LARGE SCALE GENOMIC DNA]</scope>
</reference>
<feature type="transmembrane region" description="Helical" evidence="1">
    <location>
        <begin position="113"/>
        <end position="134"/>
    </location>
</feature>
<keyword evidence="1" id="KW-0812">Transmembrane</keyword>
<dbReference type="EMBL" id="ASPP01026840">
    <property type="protein sequence ID" value="ETO06733.1"/>
    <property type="molecule type" value="Genomic_DNA"/>
</dbReference>
<keyword evidence="1" id="KW-1133">Transmembrane helix</keyword>
<proteinExistence type="predicted"/>
<gene>
    <name evidence="2" type="ORF">RFI_30659</name>
</gene>
<comment type="caution">
    <text evidence="2">The sequence shown here is derived from an EMBL/GenBank/DDBJ whole genome shotgun (WGS) entry which is preliminary data.</text>
</comment>
<protein>
    <submittedName>
        <fullName evidence="2">Uncharacterized protein</fullName>
    </submittedName>
</protein>
<dbReference type="Proteomes" id="UP000023152">
    <property type="component" value="Unassembled WGS sequence"/>
</dbReference>
<keyword evidence="1" id="KW-0472">Membrane</keyword>
<organism evidence="2 3">
    <name type="scientific">Reticulomyxa filosa</name>
    <dbReference type="NCBI Taxonomy" id="46433"/>
    <lineage>
        <taxon>Eukaryota</taxon>
        <taxon>Sar</taxon>
        <taxon>Rhizaria</taxon>
        <taxon>Retaria</taxon>
        <taxon>Foraminifera</taxon>
        <taxon>Monothalamids</taxon>
        <taxon>Reticulomyxidae</taxon>
        <taxon>Reticulomyxa</taxon>
    </lineage>
</organism>
<evidence type="ECO:0000313" key="2">
    <source>
        <dbReference type="EMBL" id="ETO06733.1"/>
    </source>
</evidence>
<dbReference type="AlphaFoldDB" id="X6LXR4"/>
<keyword evidence="3" id="KW-1185">Reference proteome</keyword>